<accession>A0A5J6WQD4</accession>
<reference evidence="5 6" key="1">
    <citation type="submission" date="2019-09" db="EMBL/GenBank/DDBJ databases">
        <title>Hybrid Assembly of the complete Genome of the Deep-Sea Bacterium Moritella marina from long Nanopore and Illumina reads.</title>
        <authorList>
            <person name="Magin S."/>
            <person name="Georgoulis A."/>
            <person name="Papadimitriou K."/>
            <person name="Iliakis G."/>
            <person name="Vorgias C.E."/>
        </authorList>
    </citation>
    <scope>NUCLEOTIDE SEQUENCE [LARGE SCALE GENOMIC DNA]</scope>
    <source>
        <strain evidence="5 6">MP-1</strain>
    </source>
</reference>
<evidence type="ECO:0000259" key="4">
    <source>
        <dbReference type="Pfam" id="PF01420"/>
    </source>
</evidence>
<dbReference type="PANTHER" id="PTHR30408">
    <property type="entry name" value="TYPE-1 RESTRICTION ENZYME ECOKI SPECIFICITY PROTEIN"/>
    <property type="match status" value="1"/>
</dbReference>
<evidence type="ECO:0000313" key="5">
    <source>
        <dbReference type="EMBL" id="QFI40329.1"/>
    </source>
</evidence>
<dbReference type="GO" id="GO:0004519">
    <property type="term" value="F:endonuclease activity"/>
    <property type="evidence" value="ECO:0007669"/>
    <property type="project" value="UniProtKB-KW"/>
</dbReference>
<dbReference type="InterPro" id="IPR052021">
    <property type="entry name" value="Type-I_RS_S_subunit"/>
</dbReference>
<dbReference type="Pfam" id="PF01420">
    <property type="entry name" value="Methylase_S"/>
    <property type="match status" value="2"/>
</dbReference>
<dbReference type="SUPFAM" id="SSF116734">
    <property type="entry name" value="DNA methylase specificity domain"/>
    <property type="match status" value="2"/>
</dbReference>
<dbReference type="AlphaFoldDB" id="A0A5J6WQD4"/>
<dbReference type="CDD" id="cd17259">
    <property type="entry name" value="RMtype1_S_StySKI-TRD2-CR2_like"/>
    <property type="match status" value="1"/>
</dbReference>
<name>A0A5J6WQD4_MORMI</name>
<dbReference type="InterPro" id="IPR000055">
    <property type="entry name" value="Restrct_endonuc_typeI_TRD"/>
</dbReference>
<dbReference type="EMBL" id="CP044399">
    <property type="protein sequence ID" value="QFI40329.1"/>
    <property type="molecule type" value="Genomic_DNA"/>
</dbReference>
<keyword evidence="3" id="KW-0238">DNA-binding</keyword>
<protein>
    <submittedName>
        <fullName evidence="5">Restriction endonuclease subunit S</fullName>
    </submittedName>
</protein>
<proteinExistence type="inferred from homology"/>
<keyword evidence="6" id="KW-1185">Reference proteome</keyword>
<comment type="similarity">
    <text evidence="1">Belongs to the type-I restriction system S methylase family.</text>
</comment>
<dbReference type="Proteomes" id="UP000327424">
    <property type="component" value="Chromosome"/>
</dbReference>
<dbReference type="InterPro" id="IPR044946">
    <property type="entry name" value="Restrct_endonuc_typeI_TRD_sf"/>
</dbReference>
<dbReference type="KEGG" id="mmaa:FR932_18855"/>
<keyword evidence="5" id="KW-0540">Nuclease</keyword>
<dbReference type="Gene3D" id="3.90.220.20">
    <property type="entry name" value="DNA methylase specificity domains"/>
    <property type="match status" value="2"/>
</dbReference>
<dbReference type="REBASE" id="370316">
    <property type="entry name" value="S.MmaMP1ORF18850P"/>
</dbReference>
<organism evidence="5 6">
    <name type="scientific">Moritella marina ATCC 15381</name>
    <dbReference type="NCBI Taxonomy" id="1202962"/>
    <lineage>
        <taxon>Bacteria</taxon>
        <taxon>Pseudomonadati</taxon>
        <taxon>Pseudomonadota</taxon>
        <taxon>Gammaproteobacteria</taxon>
        <taxon>Alteromonadales</taxon>
        <taxon>Moritellaceae</taxon>
        <taxon>Moritella</taxon>
    </lineage>
</organism>
<sequence length="427" mass="48283">MNLKPRLRLTEFSKAPQYTPYKFDDIFVFSSGKNIKQKEASPEFNTPCVRYGELYHMYGEVITKTINRTNLDHSELTFSYGNEILLPSAGEDPFDIGSASALILKDVAIGRTINVLRPKGDIDYSHVYVSYYINEKLRKRISKLARGASISNVYNSDLKTLKANLPEISEQKKIASFLSKIDEKIGLLSEKKDKLTEYKRGVMQQLFSGEWKVENGKLAFVPPTLRFKADDGSEFPDWEEKTLKSVFSILNGFAFKSTDSRTNGTRWLKIADVGVEKISNKNISFLPKDYLEKYKKFALKKGDVVVALTRPVLNDQLKIAFVDDSSDGALLNQRVGKLNTKECLIYVYYLAQCKRVVSSIVQNIAGTDPPNLAPTDINHIKVTLPSLVEQKKIANFLSAIDQKIALTNSELEKAKEWKKGSLQQMFV</sequence>
<dbReference type="Gene3D" id="1.10.287.1120">
    <property type="entry name" value="Bipartite methylase S protein"/>
    <property type="match status" value="1"/>
</dbReference>
<evidence type="ECO:0000256" key="3">
    <source>
        <dbReference type="ARBA" id="ARBA00023125"/>
    </source>
</evidence>
<dbReference type="GO" id="GO:0009307">
    <property type="term" value="P:DNA restriction-modification system"/>
    <property type="evidence" value="ECO:0007669"/>
    <property type="project" value="UniProtKB-KW"/>
</dbReference>
<feature type="domain" description="Type I restriction modification DNA specificity" evidence="4">
    <location>
        <begin position="237"/>
        <end position="414"/>
    </location>
</feature>
<dbReference type="OrthoDB" id="9798929at2"/>
<keyword evidence="2" id="KW-0680">Restriction system</keyword>
<evidence type="ECO:0000256" key="1">
    <source>
        <dbReference type="ARBA" id="ARBA00010923"/>
    </source>
</evidence>
<keyword evidence="5" id="KW-0255">Endonuclease</keyword>
<evidence type="ECO:0000313" key="6">
    <source>
        <dbReference type="Proteomes" id="UP000327424"/>
    </source>
</evidence>
<feature type="domain" description="Type I restriction modification DNA specificity" evidence="4">
    <location>
        <begin position="20"/>
        <end position="196"/>
    </location>
</feature>
<dbReference type="PANTHER" id="PTHR30408:SF12">
    <property type="entry name" value="TYPE I RESTRICTION ENZYME MJAVIII SPECIFICITY SUBUNIT"/>
    <property type="match status" value="1"/>
</dbReference>
<dbReference type="GO" id="GO:0003677">
    <property type="term" value="F:DNA binding"/>
    <property type="evidence" value="ECO:0007669"/>
    <property type="project" value="UniProtKB-KW"/>
</dbReference>
<evidence type="ECO:0000256" key="2">
    <source>
        <dbReference type="ARBA" id="ARBA00022747"/>
    </source>
</evidence>
<keyword evidence="5" id="KW-0378">Hydrolase</keyword>
<gene>
    <name evidence="5" type="ORF">FR932_18855</name>
</gene>